<accession>A0ABX2LV96</accession>
<evidence type="ECO:0000313" key="2">
    <source>
        <dbReference type="EMBL" id="NUI82892.1"/>
    </source>
</evidence>
<organism evidence="2 3">
    <name type="scientific">Staphylococcus borealis</name>
    <dbReference type="NCBI Taxonomy" id="2742203"/>
    <lineage>
        <taxon>Bacteria</taxon>
        <taxon>Bacillati</taxon>
        <taxon>Bacillota</taxon>
        <taxon>Bacilli</taxon>
        <taxon>Bacillales</taxon>
        <taxon>Staphylococcaceae</taxon>
        <taxon>Staphylococcus</taxon>
    </lineage>
</organism>
<keyword evidence="3" id="KW-1185">Reference proteome</keyword>
<dbReference type="PROSITE" id="PS50206">
    <property type="entry name" value="RHODANESE_3"/>
    <property type="match status" value="1"/>
</dbReference>
<dbReference type="EMBL" id="JABVEG010000005">
    <property type="protein sequence ID" value="NUI82892.1"/>
    <property type="molecule type" value="Genomic_DNA"/>
</dbReference>
<evidence type="ECO:0000259" key="1">
    <source>
        <dbReference type="PROSITE" id="PS50206"/>
    </source>
</evidence>
<sequence>MRPTEEYESGYFPGAISIPIEELEDNVLDWKYEK</sequence>
<evidence type="ECO:0000313" key="3">
    <source>
        <dbReference type="Proteomes" id="UP000610527"/>
    </source>
</evidence>
<protein>
    <recommendedName>
        <fullName evidence="1">Rhodanese domain-containing protein</fullName>
    </recommendedName>
</protein>
<dbReference type="InterPro" id="IPR036873">
    <property type="entry name" value="Rhodanese-like_dom_sf"/>
</dbReference>
<dbReference type="SUPFAM" id="SSF52821">
    <property type="entry name" value="Rhodanese/Cell cycle control phosphatase"/>
    <property type="match status" value="1"/>
</dbReference>
<feature type="domain" description="Rhodanese" evidence="1">
    <location>
        <begin position="2"/>
        <end position="25"/>
    </location>
</feature>
<reference evidence="2 3" key="1">
    <citation type="submission" date="2020-06" db="EMBL/GenBank/DDBJ databases">
        <title>Staphylococcus borealis sp. nov. -A novel member of the Staphylococcaceae family isolated from skin and blood in humans.</title>
        <authorList>
            <person name="Pain M."/>
            <person name="Wolden R."/>
            <person name="Jaen-Luchoro D."/>
            <person name="Salva-Serra F."/>
            <person name="Iglesias B.P."/>
            <person name="Karlsson R."/>
            <person name="Klingenberg C."/>
            <person name="Cavanagh J.P."/>
        </authorList>
    </citation>
    <scope>NUCLEOTIDE SEQUENCE [LARGE SCALE GENOMIC DNA]</scope>
    <source>
        <strain evidence="2 3">58-22</strain>
    </source>
</reference>
<dbReference type="Proteomes" id="UP000610527">
    <property type="component" value="Unassembled WGS sequence"/>
</dbReference>
<comment type="caution">
    <text evidence="2">The sequence shown here is derived from an EMBL/GenBank/DDBJ whole genome shotgun (WGS) entry which is preliminary data.</text>
</comment>
<dbReference type="Gene3D" id="3.40.250.10">
    <property type="entry name" value="Rhodanese-like domain"/>
    <property type="match status" value="1"/>
</dbReference>
<dbReference type="InterPro" id="IPR001763">
    <property type="entry name" value="Rhodanese-like_dom"/>
</dbReference>
<proteinExistence type="predicted"/>
<gene>
    <name evidence="2" type="ORF">HUN84_09220</name>
</gene>
<name>A0ABX2LV96_9STAP</name>